<organism evidence="1 2">
    <name type="scientific">Cytobacillus oceanisediminis</name>
    <dbReference type="NCBI Taxonomy" id="665099"/>
    <lineage>
        <taxon>Bacteria</taxon>
        <taxon>Bacillati</taxon>
        <taxon>Bacillota</taxon>
        <taxon>Bacilli</taxon>
        <taxon>Bacillales</taxon>
        <taxon>Bacillaceae</taxon>
        <taxon>Cytobacillus</taxon>
    </lineage>
</organism>
<dbReference type="Proteomes" id="UP000318667">
    <property type="component" value="Unassembled WGS sequence"/>
</dbReference>
<protein>
    <submittedName>
        <fullName evidence="1">Uncharacterized protein</fullName>
    </submittedName>
</protein>
<reference evidence="1 2" key="1">
    <citation type="journal article" date="2015" name="Stand. Genomic Sci.">
        <title>Genomic Encyclopedia of Bacterial and Archaeal Type Strains, Phase III: the genomes of soil and plant-associated and newly described type strains.</title>
        <authorList>
            <person name="Whitman W.B."/>
            <person name="Woyke T."/>
            <person name="Klenk H.P."/>
            <person name="Zhou Y."/>
            <person name="Lilburn T.G."/>
            <person name="Beck B.J."/>
            <person name="De Vos P."/>
            <person name="Vandamme P."/>
            <person name="Eisen J.A."/>
            <person name="Garrity G."/>
            <person name="Hugenholtz P."/>
            <person name="Kyrpides N.C."/>
        </authorList>
    </citation>
    <scope>NUCLEOTIDE SEQUENCE [LARGE SCALE GENOMIC DNA]</scope>
    <source>
        <strain evidence="1 2">CGMCC 1.10115</strain>
    </source>
</reference>
<accession>A0A562K6D0</accession>
<keyword evidence="2" id="KW-1185">Reference proteome</keyword>
<dbReference type="EMBL" id="VLKI01000001">
    <property type="protein sequence ID" value="TWH90813.1"/>
    <property type="molecule type" value="Genomic_DNA"/>
</dbReference>
<name>A0A562K6D0_9BACI</name>
<gene>
    <name evidence="1" type="ORF">IQ19_00263</name>
</gene>
<sequence>MTSPVSFKHLYPLKIKMNGISNYLGYKLRYILYDHLLTFASILSLKLLRLSCNRISLESKINGLFLF</sequence>
<proteinExistence type="predicted"/>
<dbReference type="AlphaFoldDB" id="A0A562K6D0"/>
<evidence type="ECO:0000313" key="1">
    <source>
        <dbReference type="EMBL" id="TWH90813.1"/>
    </source>
</evidence>
<evidence type="ECO:0000313" key="2">
    <source>
        <dbReference type="Proteomes" id="UP000318667"/>
    </source>
</evidence>
<comment type="caution">
    <text evidence="1">The sequence shown here is derived from an EMBL/GenBank/DDBJ whole genome shotgun (WGS) entry which is preliminary data.</text>
</comment>